<gene>
    <name evidence="2" type="ORF">FC46_GL001387</name>
</gene>
<evidence type="ECO:0000313" key="2">
    <source>
        <dbReference type="EMBL" id="KRL88776.1"/>
    </source>
</evidence>
<reference evidence="2 3" key="1">
    <citation type="journal article" date="2015" name="Genome Announc.">
        <title>Expanding the biotechnology potential of lactobacilli through comparative genomics of 213 strains and associated genera.</title>
        <authorList>
            <person name="Sun Z."/>
            <person name="Harris H.M."/>
            <person name="McCann A."/>
            <person name="Guo C."/>
            <person name="Argimon S."/>
            <person name="Zhang W."/>
            <person name="Yang X."/>
            <person name="Jeffery I.B."/>
            <person name="Cooney J.C."/>
            <person name="Kagawa T.F."/>
            <person name="Liu W."/>
            <person name="Song Y."/>
            <person name="Salvetti E."/>
            <person name="Wrobel A."/>
            <person name="Rasinkangas P."/>
            <person name="Parkhill J."/>
            <person name="Rea M.C."/>
            <person name="O'Sullivan O."/>
            <person name="Ritari J."/>
            <person name="Douillard F.P."/>
            <person name="Paul Ross R."/>
            <person name="Yang R."/>
            <person name="Briner A.E."/>
            <person name="Felis G.E."/>
            <person name="de Vos W.M."/>
            <person name="Barrangou R."/>
            <person name="Klaenhammer T.R."/>
            <person name="Caufield P.W."/>
            <person name="Cui Y."/>
            <person name="Zhang H."/>
            <person name="O'Toole P.W."/>
        </authorList>
    </citation>
    <scope>NUCLEOTIDE SEQUENCE [LARGE SCALE GENOMIC DNA]</scope>
    <source>
        <strain evidence="2 3">DSM 16043</strain>
    </source>
</reference>
<name>A0A0R1UCW2_9LACO</name>
<dbReference type="EMBL" id="AZFM01000040">
    <property type="protein sequence ID" value="KRL88776.1"/>
    <property type="molecule type" value="Genomic_DNA"/>
</dbReference>
<evidence type="ECO:0000256" key="1">
    <source>
        <dbReference type="SAM" id="Phobius"/>
    </source>
</evidence>
<comment type="caution">
    <text evidence="2">The sequence shown here is derived from an EMBL/GenBank/DDBJ whole genome shotgun (WGS) entry which is preliminary data.</text>
</comment>
<keyword evidence="3" id="KW-1185">Reference proteome</keyword>
<dbReference type="AlphaFoldDB" id="A0A0R1UCW2"/>
<protein>
    <submittedName>
        <fullName evidence="2">Uncharacterized protein</fullName>
    </submittedName>
</protein>
<accession>A0A0R1UCW2</accession>
<organism evidence="2 3">
    <name type="scientific">Lactobacillus kalixensis DSM 16043</name>
    <dbReference type="NCBI Taxonomy" id="1423763"/>
    <lineage>
        <taxon>Bacteria</taxon>
        <taxon>Bacillati</taxon>
        <taxon>Bacillota</taxon>
        <taxon>Bacilli</taxon>
        <taxon>Lactobacillales</taxon>
        <taxon>Lactobacillaceae</taxon>
        <taxon>Lactobacillus</taxon>
    </lineage>
</organism>
<evidence type="ECO:0000313" key="3">
    <source>
        <dbReference type="Proteomes" id="UP000051036"/>
    </source>
</evidence>
<feature type="transmembrane region" description="Helical" evidence="1">
    <location>
        <begin position="12"/>
        <end position="28"/>
    </location>
</feature>
<keyword evidence="1" id="KW-0812">Transmembrane</keyword>
<keyword evidence="1" id="KW-1133">Transmembrane helix</keyword>
<dbReference type="Proteomes" id="UP000051036">
    <property type="component" value="Unassembled WGS sequence"/>
</dbReference>
<dbReference type="PATRIC" id="fig|1423763.3.peg.1405"/>
<sequence>MKDYWKSLTVRVSWVIVLLLFSYFTYGMHNKEMLIIGFVIIIVFIPIDYFWEKWKRARKNEK</sequence>
<proteinExistence type="predicted"/>
<feature type="transmembrane region" description="Helical" evidence="1">
    <location>
        <begin position="34"/>
        <end position="51"/>
    </location>
</feature>
<keyword evidence="1" id="KW-0472">Membrane</keyword>